<accession>X6NQ49</accession>
<name>X6NQ49_RETFI</name>
<dbReference type="GO" id="GO:0071013">
    <property type="term" value="C:catalytic step 2 spliceosome"/>
    <property type="evidence" value="ECO:0007669"/>
    <property type="project" value="InterPro"/>
</dbReference>
<evidence type="ECO:0000256" key="2">
    <source>
        <dbReference type="ARBA" id="ARBA00022574"/>
    </source>
</evidence>
<dbReference type="PANTHER" id="PTHR43979">
    <property type="entry name" value="PRE-MRNA-PROCESSING FACTOR 17"/>
    <property type="match status" value="1"/>
</dbReference>
<dbReference type="InterPro" id="IPR015943">
    <property type="entry name" value="WD40/YVTN_repeat-like_dom_sf"/>
</dbReference>
<feature type="region of interest" description="Disordered" evidence="10">
    <location>
        <begin position="1"/>
        <end position="121"/>
    </location>
</feature>
<feature type="compositionally biased region" description="Acidic residues" evidence="10">
    <location>
        <begin position="101"/>
        <end position="110"/>
    </location>
</feature>
<feature type="repeat" description="WD" evidence="9">
    <location>
        <begin position="217"/>
        <end position="258"/>
    </location>
</feature>
<dbReference type="InterPro" id="IPR036322">
    <property type="entry name" value="WD40_repeat_dom_sf"/>
</dbReference>
<dbReference type="Pfam" id="PF00400">
    <property type="entry name" value="WD40"/>
    <property type="match status" value="5"/>
</dbReference>
<dbReference type="InterPro" id="IPR032847">
    <property type="entry name" value="PRPF17"/>
</dbReference>
<sequence>MTVFNQSVQEDKERKKKARKRVRRGDAEDVGGYLGPWAPQIKTDEEQKQWEEELTKRKEDWQRQHPENEQRRNRRRMNPDINNTTADADDDGMEGTQNRGDDEEEGDAEEEQKRELKRKQRYEEQMAIEGTEFFGENEHDYQGRTYMYCPPDKKKRSNSEGKYYIPKKKIHTWLGHKDGVNSIKWFPKTGHLLLSCSNDTTVKLWDVHNDRRCLRSYNGHTAGVRNICFNHDGSKFLTTSFDRWLKLWDTETGKVIWRGSSGKIPFDAKLYPENENEFLCGQKNKIAVQWDIRANKIVQNYEEHLQAVNAILFIDDNRRFVTSSDDKKIFIWDYGVPVVIKHIADPSLHSVPFLTLHPNKKWFLGTSLDNQIVVYGAANRFSPNSKKHFRGHMVAGYSCQIDVSPDGRFVMSGDAQGRVFFWDWKTSRVYETLKASHKVVMGCIWHPVMTSKVATCSWDGTIQYWD</sequence>
<comment type="subcellular location">
    <subcellularLocation>
        <location evidence="1">Nucleus</location>
    </subcellularLocation>
</comment>
<dbReference type="EMBL" id="ASPP01006696">
    <property type="protein sequence ID" value="ETO28390.1"/>
    <property type="molecule type" value="Genomic_DNA"/>
</dbReference>
<dbReference type="PROSITE" id="PS00678">
    <property type="entry name" value="WD_REPEATS_1"/>
    <property type="match status" value="1"/>
</dbReference>
<evidence type="ECO:0000256" key="6">
    <source>
        <dbReference type="ARBA" id="ARBA00023187"/>
    </source>
</evidence>
<evidence type="ECO:0000256" key="10">
    <source>
        <dbReference type="SAM" id="MobiDB-lite"/>
    </source>
</evidence>
<dbReference type="InterPro" id="IPR001680">
    <property type="entry name" value="WD40_rpt"/>
</dbReference>
<comment type="caution">
    <text evidence="11">The sequence shown here is derived from an EMBL/GenBank/DDBJ whole genome shotgun (WGS) entry which is preliminary data.</text>
</comment>
<keyword evidence="3" id="KW-0507">mRNA processing</keyword>
<reference evidence="11 12" key="1">
    <citation type="journal article" date="2013" name="Curr. Biol.">
        <title>The Genome of the Foraminiferan Reticulomyxa filosa.</title>
        <authorList>
            <person name="Glockner G."/>
            <person name="Hulsmann N."/>
            <person name="Schleicher M."/>
            <person name="Noegel A.A."/>
            <person name="Eichinger L."/>
            <person name="Gallinger C."/>
            <person name="Pawlowski J."/>
            <person name="Sierra R."/>
            <person name="Euteneuer U."/>
            <person name="Pillet L."/>
            <person name="Moustafa A."/>
            <person name="Platzer M."/>
            <person name="Groth M."/>
            <person name="Szafranski K."/>
            <person name="Schliwa M."/>
        </authorList>
    </citation>
    <scope>NUCLEOTIDE SEQUENCE [LARGE SCALE GENOMIC DNA]</scope>
</reference>
<evidence type="ECO:0000256" key="8">
    <source>
        <dbReference type="ARBA" id="ARBA00068146"/>
    </source>
</evidence>
<keyword evidence="6" id="KW-0508">mRNA splicing</keyword>
<dbReference type="PROSITE" id="PS50294">
    <property type="entry name" value="WD_REPEATS_REGION"/>
    <property type="match status" value="4"/>
</dbReference>
<dbReference type="PROSITE" id="PS50082">
    <property type="entry name" value="WD_REPEATS_2"/>
    <property type="match status" value="4"/>
</dbReference>
<evidence type="ECO:0000313" key="12">
    <source>
        <dbReference type="Proteomes" id="UP000023152"/>
    </source>
</evidence>
<keyword evidence="2 9" id="KW-0853">WD repeat</keyword>
<evidence type="ECO:0000256" key="7">
    <source>
        <dbReference type="ARBA" id="ARBA00023242"/>
    </source>
</evidence>
<evidence type="ECO:0000256" key="9">
    <source>
        <dbReference type="PROSITE-ProRule" id="PRU00221"/>
    </source>
</evidence>
<feature type="compositionally biased region" description="Basic residues" evidence="10">
    <location>
        <begin position="14"/>
        <end position="23"/>
    </location>
</feature>
<keyword evidence="4" id="KW-0747">Spliceosome</keyword>
<feature type="repeat" description="WD" evidence="9">
    <location>
        <begin position="173"/>
        <end position="215"/>
    </location>
</feature>
<feature type="repeat" description="WD" evidence="9">
    <location>
        <begin position="301"/>
        <end position="333"/>
    </location>
</feature>
<dbReference type="GO" id="GO:0000398">
    <property type="term" value="P:mRNA splicing, via spliceosome"/>
    <property type="evidence" value="ECO:0007669"/>
    <property type="project" value="InterPro"/>
</dbReference>
<organism evidence="11 12">
    <name type="scientific">Reticulomyxa filosa</name>
    <dbReference type="NCBI Taxonomy" id="46433"/>
    <lineage>
        <taxon>Eukaryota</taxon>
        <taxon>Sar</taxon>
        <taxon>Rhizaria</taxon>
        <taxon>Retaria</taxon>
        <taxon>Foraminifera</taxon>
        <taxon>Monothalamids</taxon>
        <taxon>Reticulomyxidae</taxon>
        <taxon>Reticulomyxa</taxon>
    </lineage>
</organism>
<dbReference type="OrthoDB" id="10257301at2759"/>
<keyword evidence="12" id="KW-1185">Reference proteome</keyword>
<feature type="compositionally biased region" description="Basic and acidic residues" evidence="10">
    <location>
        <begin position="42"/>
        <end position="71"/>
    </location>
</feature>
<dbReference type="FunFam" id="2.130.10.10:FF:000034">
    <property type="entry name" value="Pre-mRNA-processing factor 17, putative"/>
    <property type="match status" value="1"/>
</dbReference>
<dbReference type="Proteomes" id="UP000023152">
    <property type="component" value="Unassembled WGS sequence"/>
</dbReference>
<dbReference type="InterPro" id="IPR020472">
    <property type="entry name" value="WD40_PAC1"/>
</dbReference>
<dbReference type="GO" id="GO:0003729">
    <property type="term" value="F:mRNA binding"/>
    <property type="evidence" value="ECO:0007669"/>
    <property type="project" value="TreeGrafter"/>
</dbReference>
<dbReference type="InterPro" id="IPR019775">
    <property type="entry name" value="WD40_repeat_CS"/>
</dbReference>
<protein>
    <recommendedName>
        <fullName evidence="8">Pre-mRNA-processing factor 17</fullName>
    </recommendedName>
</protein>
<dbReference type="Gene3D" id="2.130.10.10">
    <property type="entry name" value="YVTN repeat-like/Quinoprotein amine dehydrogenase"/>
    <property type="match status" value="1"/>
</dbReference>
<keyword evidence="5" id="KW-0677">Repeat</keyword>
<feature type="repeat" description="WD" evidence="9">
    <location>
        <begin position="453"/>
        <end position="466"/>
    </location>
</feature>
<dbReference type="SMART" id="SM00320">
    <property type="entry name" value="WD40"/>
    <property type="match status" value="6"/>
</dbReference>
<dbReference type="AlphaFoldDB" id="X6NQ49"/>
<evidence type="ECO:0000256" key="3">
    <source>
        <dbReference type="ARBA" id="ARBA00022664"/>
    </source>
</evidence>
<proteinExistence type="predicted"/>
<dbReference type="SUPFAM" id="SSF50978">
    <property type="entry name" value="WD40 repeat-like"/>
    <property type="match status" value="1"/>
</dbReference>
<gene>
    <name evidence="11" type="ORF">RFI_08745</name>
</gene>
<dbReference type="CDD" id="cd00200">
    <property type="entry name" value="WD40"/>
    <property type="match status" value="1"/>
</dbReference>
<evidence type="ECO:0000256" key="4">
    <source>
        <dbReference type="ARBA" id="ARBA00022728"/>
    </source>
</evidence>
<evidence type="ECO:0000256" key="1">
    <source>
        <dbReference type="ARBA" id="ARBA00004123"/>
    </source>
</evidence>
<dbReference type="PRINTS" id="PR00320">
    <property type="entry name" value="GPROTEINBRPT"/>
</dbReference>
<evidence type="ECO:0000256" key="5">
    <source>
        <dbReference type="ARBA" id="ARBA00022737"/>
    </source>
</evidence>
<keyword evidence="7" id="KW-0539">Nucleus</keyword>
<dbReference type="PANTHER" id="PTHR43979:SF1">
    <property type="entry name" value="PRE-MRNA-PROCESSING FACTOR 17"/>
    <property type="match status" value="1"/>
</dbReference>
<evidence type="ECO:0000313" key="11">
    <source>
        <dbReference type="EMBL" id="ETO28390.1"/>
    </source>
</evidence>